<proteinExistence type="predicted"/>
<sequence>MLSRIASILAVAMANYDIKATSAFMPPATIQQANTKIVKAPSFALYYHPEQLPPYNSNTNNLMNNEYYDVDLDLDMATQDVSRAYERGVECANNFGMCDIDEVLDLSEELDGYLDCYVGDNPHDCQEEVDDRQDLAEALLVQAEMREDQEQQSFMQVGEGGYRYDTMNGGVGGGGAGAAANANGNASDSLPRASVWRDSNEQFVWGDESSMGV</sequence>
<evidence type="ECO:0000313" key="1">
    <source>
        <dbReference type="EMBL" id="KAL3757059.1"/>
    </source>
</evidence>
<evidence type="ECO:0000313" key="2">
    <source>
        <dbReference type="Proteomes" id="UP001530293"/>
    </source>
</evidence>
<dbReference type="EMBL" id="JALLBG020000273">
    <property type="protein sequence ID" value="KAL3757059.1"/>
    <property type="molecule type" value="Genomic_DNA"/>
</dbReference>
<dbReference type="AlphaFoldDB" id="A0ABD3LZ62"/>
<comment type="caution">
    <text evidence="1">The sequence shown here is derived from an EMBL/GenBank/DDBJ whole genome shotgun (WGS) entry which is preliminary data.</text>
</comment>
<name>A0ABD3LZ62_9STRA</name>
<keyword evidence="2" id="KW-1185">Reference proteome</keyword>
<organism evidence="1 2">
    <name type="scientific">Discostella pseudostelligera</name>
    <dbReference type="NCBI Taxonomy" id="259834"/>
    <lineage>
        <taxon>Eukaryota</taxon>
        <taxon>Sar</taxon>
        <taxon>Stramenopiles</taxon>
        <taxon>Ochrophyta</taxon>
        <taxon>Bacillariophyta</taxon>
        <taxon>Coscinodiscophyceae</taxon>
        <taxon>Thalassiosirophycidae</taxon>
        <taxon>Stephanodiscales</taxon>
        <taxon>Stephanodiscaceae</taxon>
        <taxon>Discostella</taxon>
    </lineage>
</organism>
<protein>
    <submittedName>
        <fullName evidence="1">Uncharacterized protein</fullName>
    </submittedName>
</protein>
<gene>
    <name evidence="1" type="ORF">ACHAWU_002898</name>
</gene>
<accession>A0ABD3LZ62</accession>
<dbReference type="Proteomes" id="UP001530293">
    <property type="component" value="Unassembled WGS sequence"/>
</dbReference>
<reference evidence="1 2" key="1">
    <citation type="submission" date="2024-10" db="EMBL/GenBank/DDBJ databases">
        <title>Updated reference genomes for cyclostephanoid diatoms.</title>
        <authorList>
            <person name="Roberts W.R."/>
            <person name="Alverson A.J."/>
        </authorList>
    </citation>
    <scope>NUCLEOTIDE SEQUENCE [LARGE SCALE GENOMIC DNA]</scope>
    <source>
        <strain evidence="1 2">AJA232-27</strain>
    </source>
</reference>